<organism evidence="1 2">
    <name type="scientific">Rhizophagus irregularis (strain DAOM 181602 / DAOM 197198 / MUCL 43194)</name>
    <name type="common">Arbuscular mycorrhizal fungus</name>
    <name type="synonym">Glomus intraradices</name>
    <dbReference type="NCBI Taxonomy" id="747089"/>
    <lineage>
        <taxon>Eukaryota</taxon>
        <taxon>Fungi</taxon>
        <taxon>Fungi incertae sedis</taxon>
        <taxon>Mucoromycota</taxon>
        <taxon>Glomeromycotina</taxon>
        <taxon>Glomeromycetes</taxon>
        <taxon>Glomerales</taxon>
        <taxon>Glomeraceae</taxon>
        <taxon>Rhizophagus</taxon>
    </lineage>
</organism>
<proteinExistence type="predicted"/>
<protein>
    <submittedName>
        <fullName evidence="1">Uncharacterized protein</fullName>
    </submittedName>
</protein>
<evidence type="ECO:0000313" key="2">
    <source>
        <dbReference type="Proteomes" id="UP000018888"/>
    </source>
</evidence>
<dbReference type="AlphaFoldDB" id="A0A2P4QMK9"/>
<sequence length="63" mass="7583">MLGIKKTFVFFNTSILIFIKSEKIEILLSIPNLNHRAIKEKYFVLRKKKVKRFNIYPKEAKKK</sequence>
<evidence type="ECO:0000313" key="1">
    <source>
        <dbReference type="EMBL" id="POG78872.1"/>
    </source>
</evidence>
<keyword evidence="2" id="KW-1185">Reference proteome</keyword>
<reference evidence="1 2" key="2">
    <citation type="journal article" date="2018" name="New Phytol.">
        <title>High intraspecific genome diversity in the model arbuscular mycorrhizal symbiont Rhizophagus irregularis.</title>
        <authorList>
            <person name="Chen E.C.H."/>
            <person name="Morin E."/>
            <person name="Beaudet D."/>
            <person name="Noel J."/>
            <person name="Yildirir G."/>
            <person name="Ndikumana S."/>
            <person name="Charron P."/>
            <person name="St-Onge C."/>
            <person name="Giorgi J."/>
            <person name="Kruger M."/>
            <person name="Marton T."/>
            <person name="Ropars J."/>
            <person name="Grigoriev I.V."/>
            <person name="Hainaut M."/>
            <person name="Henrissat B."/>
            <person name="Roux C."/>
            <person name="Martin F."/>
            <person name="Corradi N."/>
        </authorList>
    </citation>
    <scope>NUCLEOTIDE SEQUENCE [LARGE SCALE GENOMIC DNA]</scope>
    <source>
        <strain evidence="1 2">DAOM 197198</strain>
    </source>
</reference>
<reference evidence="1 2" key="1">
    <citation type="journal article" date="2013" name="Proc. Natl. Acad. Sci. U.S.A.">
        <title>Genome of an arbuscular mycorrhizal fungus provides insight into the oldest plant symbiosis.</title>
        <authorList>
            <person name="Tisserant E."/>
            <person name="Malbreil M."/>
            <person name="Kuo A."/>
            <person name="Kohler A."/>
            <person name="Symeonidi A."/>
            <person name="Balestrini R."/>
            <person name="Charron P."/>
            <person name="Duensing N."/>
            <person name="Frei Dit Frey N."/>
            <person name="Gianinazzi-Pearson V."/>
            <person name="Gilbert L.B."/>
            <person name="Handa Y."/>
            <person name="Herr J.R."/>
            <person name="Hijri M."/>
            <person name="Koul R."/>
            <person name="Kawaguchi M."/>
            <person name="Krajinski F."/>
            <person name="Lammers P.J."/>
            <person name="Masclaux F.G."/>
            <person name="Murat C."/>
            <person name="Morin E."/>
            <person name="Ndikumana S."/>
            <person name="Pagni M."/>
            <person name="Petitpierre D."/>
            <person name="Requena N."/>
            <person name="Rosikiewicz P."/>
            <person name="Riley R."/>
            <person name="Saito K."/>
            <person name="San Clemente H."/>
            <person name="Shapiro H."/>
            <person name="van Tuinen D."/>
            <person name="Becard G."/>
            <person name="Bonfante P."/>
            <person name="Paszkowski U."/>
            <person name="Shachar-Hill Y.Y."/>
            <person name="Tuskan G.A."/>
            <person name="Young P.W."/>
            <person name="Sanders I.R."/>
            <person name="Henrissat B."/>
            <person name="Rensing S.A."/>
            <person name="Grigoriev I.V."/>
            <person name="Corradi N."/>
            <person name="Roux C."/>
            <person name="Martin F."/>
        </authorList>
    </citation>
    <scope>NUCLEOTIDE SEQUENCE [LARGE SCALE GENOMIC DNA]</scope>
    <source>
        <strain evidence="1 2">DAOM 197198</strain>
    </source>
</reference>
<gene>
    <name evidence="1" type="ORF">GLOIN_2v591429</name>
</gene>
<name>A0A2P4QMK9_RHIID</name>
<accession>A0A2P4QMK9</accession>
<comment type="caution">
    <text evidence="1">The sequence shown here is derived from an EMBL/GenBank/DDBJ whole genome shotgun (WGS) entry which is preliminary data.</text>
</comment>
<dbReference type="EMBL" id="AUPC02000029">
    <property type="protein sequence ID" value="POG78872.1"/>
    <property type="molecule type" value="Genomic_DNA"/>
</dbReference>
<dbReference type="Proteomes" id="UP000018888">
    <property type="component" value="Unassembled WGS sequence"/>
</dbReference>